<accession>A0A9J6PCI8</accession>
<evidence type="ECO:0000313" key="3">
    <source>
        <dbReference type="Proteomes" id="UP001055804"/>
    </source>
</evidence>
<name>A0A9J6PCI8_9PROT</name>
<reference evidence="2" key="1">
    <citation type="submission" date="2022-06" db="EMBL/GenBank/DDBJ databases">
        <title>Isolation and Genomics of Futiania mangrovii gen. nov., sp. nov., a Rare and Metabolically-versatile member in the Class Alphaproteobacteria.</title>
        <authorList>
            <person name="Liu L."/>
            <person name="Huang W.-C."/>
            <person name="Pan J."/>
            <person name="Li J."/>
            <person name="Huang Y."/>
            <person name="Du H."/>
            <person name="Liu Y."/>
            <person name="Li M."/>
        </authorList>
    </citation>
    <scope>NUCLEOTIDE SEQUENCE</scope>
    <source>
        <strain evidence="2">FT118</strain>
    </source>
</reference>
<dbReference type="PANTHER" id="PTHR36837:SF2">
    <property type="entry name" value="POLY(3-HYDROXYALKANOATE) POLYMERASE SUBUNIT PHAC"/>
    <property type="match status" value="1"/>
</dbReference>
<sequence length="360" mass="38116">MADDAWLKQPWMWPWLMAAQMGRAGLDAASAVLRPHEGAAPGDEPTWTTPAECLLDLPAMRLHRFSEGTGPPVLIVTPLALHGPLVADLAPGHSLVERLVAEGVGEVALLSWPSATPERRGTGIDDHLAHLLVAVEELGGRVRLAGICQGGVLAMMFAARYPEKVERLVCAGAPVDMEAGPSALTAAARACPQQALEAMIEAGGGIVRGEAMLRFWQMGGLDALSGGLPADILQSRSPPPDLLARFSEWNAWVVDLPGGYLRQVAGELFQANKLARGEFVALGRRIALGDLRAPLLLLAGAADTVAPPAQVFAAARLVGTPRGEVVKIRTGGGHLSLFMGSRTLSGPWRRIARWLKGQRA</sequence>
<dbReference type="RefSeq" id="WP_269331455.1">
    <property type="nucleotide sequence ID" value="NZ_JAMZFT010000001.1"/>
</dbReference>
<feature type="domain" description="AB hydrolase-1" evidence="1">
    <location>
        <begin position="123"/>
        <end position="336"/>
    </location>
</feature>
<organism evidence="2 3">
    <name type="scientific">Futiania mangrovi</name>
    <dbReference type="NCBI Taxonomy" id="2959716"/>
    <lineage>
        <taxon>Bacteria</taxon>
        <taxon>Pseudomonadati</taxon>
        <taxon>Pseudomonadota</taxon>
        <taxon>Alphaproteobacteria</taxon>
        <taxon>Futianiales</taxon>
        <taxon>Futianiaceae</taxon>
        <taxon>Futiania</taxon>
    </lineage>
</organism>
<dbReference type="AlphaFoldDB" id="A0A9J6PCI8"/>
<proteinExistence type="predicted"/>
<evidence type="ECO:0000259" key="1">
    <source>
        <dbReference type="Pfam" id="PF00561"/>
    </source>
</evidence>
<protein>
    <submittedName>
        <fullName evidence="2">Alpha/beta fold hydrolase</fullName>
    </submittedName>
</protein>
<dbReference type="InterPro" id="IPR051321">
    <property type="entry name" value="PHA/PHB_synthase"/>
</dbReference>
<dbReference type="PANTHER" id="PTHR36837">
    <property type="entry name" value="POLY(3-HYDROXYALKANOATE) POLYMERASE SUBUNIT PHAC"/>
    <property type="match status" value="1"/>
</dbReference>
<dbReference type="SUPFAM" id="SSF53474">
    <property type="entry name" value="alpha/beta-Hydrolases"/>
    <property type="match status" value="1"/>
</dbReference>
<evidence type="ECO:0000313" key="2">
    <source>
        <dbReference type="EMBL" id="MCP1335512.1"/>
    </source>
</evidence>
<dbReference type="GO" id="GO:0016787">
    <property type="term" value="F:hydrolase activity"/>
    <property type="evidence" value="ECO:0007669"/>
    <property type="project" value="UniProtKB-KW"/>
</dbReference>
<comment type="caution">
    <text evidence="2">The sequence shown here is derived from an EMBL/GenBank/DDBJ whole genome shotgun (WGS) entry which is preliminary data.</text>
</comment>
<dbReference type="InterPro" id="IPR029058">
    <property type="entry name" value="AB_hydrolase_fold"/>
</dbReference>
<dbReference type="Proteomes" id="UP001055804">
    <property type="component" value="Unassembled WGS sequence"/>
</dbReference>
<dbReference type="Pfam" id="PF00561">
    <property type="entry name" value="Abhydrolase_1"/>
    <property type="match status" value="1"/>
</dbReference>
<dbReference type="InterPro" id="IPR000073">
    <property type="entry name" value="AB_hydrolase_1"/>
</dbReference>
<keyword evidence="2" id="KW-0378">Hydrolase</keyword>
<gene>
    <name evidence="2" type="ORF">NJQ99_03730</name>
</gene>
<dbReference type="Gene3D" id="3.40.50.1820">
    <property type="entry name" value="alpha/beta hydrolase"/>
    <property type="match status" value="1"/>
</dbReference>
<keyword evidence="3" id="KW-1185">Reference proteome</keyword>
<dbReference type="EMBL" id="JAMZFT010000001">
    <property type="protein sequence ID" value="MCP1335512.1"/>
    <property type="molecule type" value="Genomic_DNA"/>
</dbReference>